<dbReference type="InterPro" id="IPR036291">
    <property type="entry name" value="NAD(P)-bd_dom_sf"/>
</dbReference>
<name>A0ABM7F0I2_9ACTN</name>
<sequence>MAVHPDGPHRHHRRTQGPDRRQQRRHRAGPHPAAARSGLAGERPVAWAERLRQPGYAHTVTDVTDPGFGAVLAELSDARGPFDLVVHCAGIAEAFDVADMAAQSRVFAVKWPIRPGR</sequence>
<gene>
    <name evidence="2" type="ORF">SGFS_005030</name>
</gene>
<evidence type="ECO:0008006" key="4">
    <source>
        <dbReference type="Google" id="ProtNLM"/>
    </source>
</evidence>
<accession>A0ABM7F0I2</accession>
<evidence type="ECO:0000256" key="1">
    <source>
        <dbReference type="SAM" id="MobiDB-lite"/>
    </source>
</evidence>
<evidence type="ECO:0000313" key="2">
    <source>
        <dbReference type="EMBL" id="BBC29212.1"/>
    </source>
</evidence>
<feature type="region of interest" description="Disordered" evidence="1">
    <location>
        <begin position="1"/>
        <end position="42"/>
    </location>
</feature>
<keyword evidence="3" id="KW-1185">Reference proteome</keyword>
<evidence type="ECO:0000313" key="3">
    <source>
        <dbReference type="Proteomes" id="UP001321542"/>
    </source>
</evidence>
<dbReference type="Gene3D" id="3.40.50.720">
    <property type="entry name" value="NAD(P)-binding Rossmann-like Domain"/>
    <property type="match status" value="1"/>
</dbReference>
<reference evidence="2 3" key="1">
    <citation type="journal article" date="2010" name="ChemBioChem">
        <title>Cloning and characterization of the biosynthetic gene cluster of 16-membered macrolide antibiotic FD-891: involvement of a dual functional cytochrome P450 monooxygenase catalyzing epoxidation and hydroxylation.</title>
        <authorList>
            <person name="Kudo F."/>
            <person name="Motegi A."/>
            <person name="Mizoue K."/>
            <person name="Eguchi T."/>
        </authorList>
    </citation>
    <scope>NUCLEOTIDE SEQUENCE [LARGE SCALE GENOMIC DNA]</scope>
    <source>
        <strain evidence="2 3">A-8890</strain>
    </source>
</reference>
<reference evidence="2 3" key="2">
    <citation type="journal article" date="2023" name="ChemBioChem">
        <title>Acyltransferase Domain Exchange between Two Independent Type I Polyketide Synthases in the Same Producer Strain of Macrolide Antibiotics.</title>
        <authorList>
            <person name="Kudo F."/>
            <person name="Kishikawa K."/>
            <person name="Tsuboi K."/>
            <person name="Kido T."/>
            <person name="Usui T."/>
            <person name="Hashimoto J."/>
            <person name="Shin-Ya K."/>
            <person name="Miyanaga A."/>
            <person name="Eguchi T."/>
        </authorList>
    </citation>
    <scope>NUCLEOTIDE SEQUENCE [LARGE SCALE GENOMIC DNA]</scope>
    <source>
        <strain evidence="2 3">A-8890</strain>
    </source>
</reference>
<protein>
    <recommendedName>
        <fullName evidence="4">SDR family NAD(P)-dependent oxidoreductase</fullName>
    </recommendedName>
</protein>
<dbReference type="EMBL" id="AP018448">
    <property type="protein sequence ID" value="BBC29212.1"/>
    <property type="molecule type" value="Genomic_DNA"/>
</dbReference>
<dbReference type="Proteomes" id="UP001321542">
    <property type="component" value="Chromosome"/>
</dbReference>
<proteinExistence type="predicted"/>
<organism evidence="2 3">
    <name type="scientific">Streptomyces graminofaciens</name>
    <dbReference type="NCBI Taxonomy" id="68212"/>
    <lineage>
        <taxon>Bacteria</taxon>
        <taxon>Bacillati</taxon>
        <taxon>Actinomycetota</taxon>
        <taxon>Actinomycetes</taxon>
        <taxon>Kitasatosporales</taxon>
        <taxon>Streptomycetaceae</taxon>
        <taxon>Streptomyces</taxon>
    </lineage>
</organism>
<dbReference type="RefSeq" id="WP_286247206.1">
    <property type="nucleotide sequence ID" value="NZ_AP018448.1"/>
</dbReference>
<dbReference type="SUPFAM" id="SSF51735">
    <property type="entry name" value="NAD(P)-binding Rossmann-fold domains"/>
    <property type="match status" value="1"/>
</dbReference>